<keyword evidence="2" id="KW-0472">Membrane</keyword>
<dbReference type="AlphaFoldDB" id="A0A8J7RXX2"/>
<evidence type="ECO:0000313" key="4">
    <source>
        <dbReference type="Proteomes" id="UP000672602"/>
    </source>
</evidence>
<keyword evidence="2" id="KW-0812">Transmembrane</keyword>
<dbReference type="Proteomes" id="UP000672602">
    <property type="component" value="Unassembled WGS sequence"/>
</dbReference>
<keyword evidence="2" id="KW-1133">Transmembrane helix</keyword>
<protein>
    <submittedName>
        <fullName evidence="3">AtpZ/AtpI family protein</fullName>
    </submittedName>
</protein>
<keyword evidence="4" id="KW-1185">Reference proteome</keyword>
<organism evidence="3 4">
    <name type="scientific">Marivibrio halodurans</name>
    <dbReference type="NCBI Taxonomy" id="2039722"/>
    <lineage>
        <taxon>Bacteria</taxon>
        <taxon>Pseudomonadati</taxon>
        <taxon>Pseudomonadota</taxon>
        <taxon>Alphaproteobacteria</taxon>
        <taxon>Rhodospirillales</taxon>
        <taxon>Rhodospirillaceae</taxon>
        <taxon>Marivibrio</taxon>
    </lineage>
</organism>
<feature type="transmembrane region" description="Helical" evidence="2">
    <location>
        <begin position="48"/>
        <end position="70"/>
    </location>
</feature>
<comment type="caution">
    <text evidence="3">The sequence shown here is derived from an EMBL/GenBank/DDBJ whole genome shotgun (WGS) entry which is preliminary data.</text>
</comment>
<gene>
    <name evidence="3" type="ORF">KAJ83_06220</name>
</gene>
<reference evidence="3" key="1">
    <citation type="submission" date="2021-04" db="EMBL/GenBank/DDBJ databases">
        <authorList>
            <person name="Zhang D.-C."/>
        </authorList>
    </citation>
    <scope>NUCLEOTIDE SEQUENCE</scope>
    <source>
        <strain evidence="3">CGMCC 1.15697</strain>
    </source>
</reference>
<feature type="region of interest" description="Disordered" evidence="1">
    <location>
        <begin position="107"/>
        <end position="126"/>
    </location>
</feature>
<dbReference type="InterPro" id="IPR032820">
    <property type="entry name" value="ATPase_put"/>
</dbReference>
<evidence type="ECO:0000313" key="3">
    <source>
        <dbReference type="EMBL" id="MBP5856595.1"/>
    </source>
</evidence>
<evidence type="ECO:0000256" key="2">
    <source>
        <dbReference type="SAM" id="Phobius"/>
    </source>
</evidence>
<feature type="transmembrane region" description="Helical" evidence="2">
    <location>
        <begin position="82"/>
        <end position="100"/>
    </location>
</feature>
<proteinExistence type="predicted"/>
<dbReference type="EMBL" id="JAGMWN010000002">
    <property type="protein sequence ID" value="MBP5856595.1"/>
    <property type="molecule type" value="Genomic_DNA"/>
</dbReference>
<dbReference type="RefSeq" id="WP_210681160.1">
    <property type="nucleotide sequence ID" value="NZ_JAGMWN010000002.1"/>
</dbReference>
<accession>A0A8J7RXX2</accession>
<evidence type="ECO:0000256" key="1">
    <source>
        <dbReference type="SAM" id="MobiDB-lite"/>
    </source>
</evidence>
<sequence>MTGNGGGGGDGDDFDRRLKAARAQYEAAHGSDRKRSPEERSRWQGIGYAMRVGSELIAALIVGVGIGYLLDEWLGTRPWLMALFLFIGGAAGVMNVYRLVEGKDAGIGWKRPDHDPGNEADDGKGG</sequence>
<name>A0A8J7RXX2_9PROT</name>
<dbReference type="Pfam" id="PF09527">
    <property type="entry name" value="ATPase_gene1"/>
    <property type="match status" value="1"/>
</dbReference>